<dbReference type="InterPro" id="IPR050884">
    <property type="entry name" value="CNP_phosphodiesterase-III"/>
</dbReference>
<proteinExistence type="inferred from homology"/>
<dbReference type="eggNOG" id="COG1409">
    <property type="taxonomic scope" value="Bacteria"/>
</dbReference>
<dbReference type="STRING" id="411684.HPDFL43_10956"/>
<evidence type="ECO:0000256" key="1">
    <source>
        <dbReference type="ARBA" id="ARBA00022723"/>
    </source>
</evidence>
<accession>A9DF72</accession>
<evidence type="ECO:0000313" key="6">
    <source>
        <dbReference type="EMBL" id="EDQ31904.1"/>
    </source>
</evidence>
<comment type="caution">
    <text evidence="6">The sequence shown here is derived from an EMBL/GenBank/DDBJ whole genome shotgun (WGS) entry which is preliminary data.</text>
</comment>
<dbReference type="GO" id="GO:0046872">
    <property type="term" value="F:metal ion binding"/>
    <property type="evidence" value="ECO:0007669"/>
    <property type="project" value="UniProtKB-KW"/>
</dbReference>
<dbReference type="EMBL" id="ABIA03000003">
    <property type="protein sequence ID" value="EDQ31904.1"/>
    <property type="molecule type" value="Genomic_DNA"/>
</dbReference>
<keyword evidence="1" id="KW-0479">Metal-binding</keyword>
<dbReference type="SUPFAM" id="SSF56300">
    <property type="entry name" value="Metallo-dependent phosphatases"/>
    <property type="match status" value="1"/>
</dbReference>
<dbReference type="InterPro" id="IPR004843">
    <property type="entry name" value="Calcineurin-like_PHP"/>
</dbReference>
<dbReference type="InterPro" id="IPR029052">
    <property type="entry name" value="Metallo-depent_PP-like"/>
</dbReference>
<comment type="similarity">
    <text evidence="4">Belongs to the cyclic nucleotide phosphodiesterase class-III family.</text>
</comment>
<dbReference type="OrthoDB" id="651281at2"/>
<evidence type="ECO:0000256" key="2">
    <source>
        <dbReference type="ARBA" id="ARBA00022801"/>
    </source>
</evidence>
<gene>
    <name evidence="6" type="ORF">HPDFL43_10956</name>
</gene>
<dbReference type="Proteomes" id="UP000004291">
    <property type="component" value="Chromosome"/>
</dbReference>
<reference evidence="6 7" key="2">
    <citation type="submission" date="2012-06" db="EMBL/GenBank/DDBJ databases">
        <authorList>
            <person name="Fiebig A."/>
        </authorList>
    </citation>
    <scope>NUCLEOTIDE SEQUENCE [LARGE SCALE GENOMIC DNA]</scope>
    <source>
        <strain evidence="6 7">DFL-43</strain>
    </source>
</reference>
<dbReference type="PANTHER" id="PTHR42988:SF2">
    <property type="entry name" value="CYCLIC NUCLEOTIDE PHOSPHODIESTERASE CBUA0032-RELATED"/>
    <property type="match status" value="1"/>
</dbReference>
<name>A9DF72_HOEPD</name>
<sequence length="278" mass="30952">MKLVHISDIHLNEAPILGLDPVANFKRCLAYVEAHDADAERIVITGDLTHHGGEESYRLLVDILAASPLQDKLAPRLLIGNHDHRETFASVFSSTHRDPNGFVQWTEETPAGVFVYMDTVDQGRHGGRYCEARMAWLAGVLDDARSSGARAFLFMHHNPVRVNVANADIIGIINERELQALLKRYNDVIAHMFFGHCHYSLSGSVAGISYSAPRSTNHPCWPDFSGMANRMGFGELAPNYNVCFLRDDSIVVHTIDFLDAEKVQWAIETDDAVAEIKV</sequence>
<feature type="domain" description="Calcineurin-like phosphoesterase" evidence="5">
    <location>
        <begin position="1"/>
        <end position="198"/>
    </location>
</feature>
<dbReference type="RefSeq" id="WP_007197964.1">
    <property type="nucleotide sequence ID" value="NZ_CM002917.1"/>
</dbReference>
<dbReference type="GO" id="GO:0016787">
    <property type="term" value="F:hydrolase activity"/>
    <property type="evidence" value="ECO:0007669"/>
    <property type="project" value="UniProtKB-KW"/>
</dbReference>
<dbReference type="Gene3D" id="3.60.21.10">
    <property type="match status" value="1"/>
</dbReference>
<dbReference type="HOGENOM" id="CLU_070320_1_1_5"/>
<evidence type="ECO:0000259" key="5">
    <source>
        <dbReference type="Pfam" id="PF00149"/>
    </source>
</evidence>
<dbReference type="Pfam" id="PF00149">
    <property type="entry name" value="Metallophos"/>
    <property type="match status" value="1"/>
</dbReference>
<evidence type="ECO:0000313" key="7">
    <source>
        <dbReference type="Proteomes" id="UP000004291"/>
    </source>
</evidence>
<keyword evidence="2 6" id="KW-0378">Hydrolase</keyword>
<evidence type="ECO:0000256" key="4">
    <source>
        <dbReference type="ARBA" id="ARBA00025742"/>
    </source>
</evidence>
<organism evidence="6 7">
    <name type="scientific">Hoeflea phototrophica (strain DSM 17068 / NCIMB 14078 / DFL-43)</name>
    <dbReference type="NCBI Taxonomy" id="411684"/>
    <lineage>
        <taxon>Bacteria</taxon>
        <taxon>Pseudomonadati</taxon>
        <taxon>Pseudomonadota</taxon>
        <taxon>Alphaproteobacteria</taxon>
        <taxon>Hyphomicrobiales</taxon>
        <taxon>Rhizobiaceae</taxon>
        <taxon>Hoeflea</taxon>
    </lineage>
</organism>
<evidence type="ECO:0000256" key="3">
    <source>
        <dbReference type="ARBA" id="ARBA00023004"/>
    </source>
</evidence>
<protein>
    <submittedName>
        <fullName evidence="6">Putative phosphohydrolase</fullName>
    </submittedName>
</protein>
<dbReference type="PANTHER" id="PTHR42988">
    <property type="entry name" value="PHOSPHOHYDROLASE"/>
    <property type="match status" value="1"/>
</dbReference>
<reference evidence="6 7" key="1">
    <citation type="submission" date="2007-10" db="EMBL/GenBank/DDBJ databases">
        <authorList>
            <person name="Wagner-Dobler I."/>
            <person name="Ferriera S."/>
            <person name="Johnson J."/>
            <person name="Kravitz S."/>
            <person name="Beeson K."/>
            <person name="Sutton G."/>
            <person name="Rogers Y.-H."/>
            <person name="Friedman R."/>
            <person name="Frazier M."/>
            <person name="Venter J.C."/>
        </authorList>
    </citation>
    <scope>NUCLEOTIDE SEQUENCE [LARGE SCALE GENOMIC DNA]</scope>
    <source>
        <strain evidence="6 7">DFL-43</strain>
    </source>
</reference>
<dbReference type="AlphaFoldDB" id="A9DF72"/>
<keyword evidence="7" id="KW-1185">Reference proteome</keyword>
<keyword evidence="3" id="KW-0408">Iron</keyword>